<evidence type="ECO:0000313" key="1">
    <source>
        <dbReference type="EMBL" id="GIF06560.1"/>
    </source>
</evidence>
<organism evidence="1 2">
    <name type="scientific">Actinoplanes siamensis</name>
    <dbReference type="NCBI Taxonomy" id="1223317"/>
    <lineage>
        <taxon>Bacteria</taxon>
        <taxon>Bacillati</taxon>
        <taxon>Actinomycetota</taxon>
        <taxon>Actinomycetes</taxon>
        <taxon>Micromonosporales</taxon>
        <taxon>Micromonosporaceae</taxon>
        <taxon>Actinoplanes</taxon>
    </lineage>
</organism>
<sequence length="54" mass="5724">MRSTSHDRPTGAALAGNTRAEMRARAALAWNTAPHLVEWAQRTGAGVLPAQIVS</sequence>
<gene>
    <name evidence="1" type="ORF">Asi03nite_40980</name>
</gene>
<protein>
    <submittedName>
        <fullName evidence="1">Uncharacterized protein</fullName>
    </submittedName>
</protein>
<dbReference type="AlphaFoldDB" id="A0A919N971"/>
<dbReference type="RefSeq" id="WP_203681971.1">
    <property type="nucleotide sequence ID" value="NZ_BOMW01000037.1"/>
</dbReference>
<dbReference type="EMBL" id="BOMW01000037">
    <property type="protein sequence ID" value="GIF06560.1"/>
    <property type="molecule type" value="Genomic_DNA"/>
</dbReference>
<proteinExistence type="predicted"/>
<comment type="caution">
    <text evidence="1">The sequence shown here is derived from an EMBL/GenBank/DDBJ whole genome shotgun (WGS) entry which is preliminary data.</text>
</comment>
<name>A0A919N971_9ACTN</name>
<evidence type="ECO:0000313" key="2">
    <source>
        <dbReference type="Proteomes" id="UP000629619"/>
    </source>
</evidence>
<keyword evidence="2" id="KW-1185">Reference proteome</keyword>
<accession>A0A919N971</accession>
<dbReference type="Proteomes" id="UP000629619">
    <property type="component" value="Unassembled WGS sequence"/>
</dbReference>
<reference evidence="1" key="1">
    <citation type="submission" date="2021-01" db="EMBL/GenBank/DDBJ databases">
        <title>Whole genome shotgun sequence of Actinoplanes siamensis NBRC 109076.</title>
        <authorList>
            <person name="Komaki H."/>
            <person name="Tamura T."/>
        </authorList>
    </citation>
    <scope>NUCLEOTIDE SEQUENCE</scope>
    <source>
        <strain evidence="1">NBRC 109076</strain>
    </source>
</reference>